<dbReference type="PANTHER" id="PTHR37849:SF1">
    <property type="entry name" value="YALI0E11605P"/>
    <property type="match status" value="1"/>
</dbReference>
<protein>
    <submittedName>
        <fullName evidence="1">Uncharacterized protein</fullName>
    </submittedName>
</protein>
<keyword evidence="2" id="KW-1185">Reference proteome</keyword>
<dbReference type="AlphaFoldDB" id="A0A6G1HUW9"/>
<dbReference type="OrthoDB" id="5331396at2759"/>
<dbReference type="EMBL" id="ML996696">
    <property type="protein sequence ID" value="KAF2399863.1"/>
    <property type="molecule type" value="Genomic_DNA"/>
</dbReference>
<accession>A0A6G1HUW9</accession>
<dbReference type="PANTHER" id="PTHR37849">
    <property type="entry name" value="YALI0E11605P"/>
    <property type="match status" value="1"/>
</dbReference>
<gene>
    <name evidence="1" type="ORF">EJ06DRAFT_530650</name>
</gene>
<reference evidence="1" key="1">
    <citation type="journal article" date="2020" name="Stud. Mycol.">
        <title>101 Dothideomycetes genomes: a test case for predicting lifestyles and emergence of pathogens.</title>
        <authorList>
            <person name="Haridas S."/>
            <person name="Albert R."/>
            <person name="Binder M."/>
            <person name="Bloem J."/>
            <person name="Labutti K."/>
            <person name="Salamov A."/>
            <person name="Andreopoulos B."/>
            <person name="Baker S."/>
            <person name="Barry K."/>
            <person name="Bills G."/>
            <person name="Bluhm B."/>
            <person name="Cannon C."/>
            <person name="Castanera R."/>
            <person name="Culley D."/>
            <person name="Daum C."/>
            <person name="Ezra D."/>
            <person name="Gonzalez J."/>
            <person name="Henrissat B."/>
            <person name="Kuo A."/>
            <person name="Liang C."/>
            <person name="Lipzen A."/>
            <person name="Lutzoni F."/>
            <person name="Magnuson J."/>
            <person name="Mondo S."/>
            <person name="Nolan M."/>
            <person name="Ohm R."/>
            <person name="Pangilinan J."/>
            <person name="Park H.-J."/>
            <person name="Ramirez L."/>
            <person name="Alfaro M."/>
            <person name="Sun H."/>
            <person name="Tritt A."/>
            <person name="Yoshinaga Y."/>
            <person name="Zwiers L.-H."/>
            <person name="Turgeon B."/>
            <person name="Goodwin S."/>
            <person name="Spatafora J."/>
            <person name="Crous P."/>
            <person name="Grigoriev I."/>
        </authorList>
    </citation>
    <scope>NUCLEOTIDE SEQUENCE</scope>
    <source>
        <strain evidence="1">CBS 262.69</strain>
    </source>
</reference>
<dbReference type="Proteomes" id="UP000799640">
    <property type="component" value="Unassembled WGS sequence"/>
</dbReference>
<organism evidence="1 2">
    <name type="scientific">Trichodelitschia bisporula</name>
    <dbReference type="NCBI Taxonomy" id="703511"/>
    <lineage>
        <taxon>Eukaryota</taxon>
        <taxon>Fungi</taxon>
        <taxon>Dikarya</taxon>
        <taxon>Ascomycota</taxon>
        <taxon>Pezizomycotina</taxon>
        <taxon>Dothideomycetes</taxon>
        <taxon>Dothideomycetes incertae sedis</taxon>
        <taxon>Phaeotrichales</taxon>
        <taxon>Phaeotrichaceae</taxon>
        <taxon>Trichodelitschia</taxon>
    </lineage>
</organism>
<evidence type="ECO:0000313" key="2">
    <source>
        <dbReference type="Proteomes" id="UP000799640"/>
    </source>
</evidence>
<sequence>MASGLLARAARASAITAPLRVTNMATPRRALQTTSRLMDTSAGALPVKKPVGAFRAGLTGFLLGSTISGAGMYYYVLEEYRVANELLTEDIYNLQATLQRIEGYMRVLEDKVAAMEKKN</sequence>
<evidence type="ECO:0000313" key="1">
    <source>
        <dbReference type="EMBL" id="KAF2399863.1"/>
    </source>
</evidence>
<name>A0A6G1HUW9_9PEZI</name>
<proteinExistence type="predicted"/>